<evidence type="ECO:0000256" key="1">
    <source>
        <dbReference type="ARBA" id="ARBA00023136"/>
    </source>
</evidence>
<keyword evidence="1" id="KW-0472">Membrane</keyword>
<dbReference type="Gene3D" id="1.25.40.650">
    <property type="match status" value="1"/>
</dbReference>
<proteinExistence type="predicted"/>
<name>A0A0F4PHV0_9GAMM</name>
<evidence type="ECO:0000313" key="4">
    <source>
        <dbReference type="Proteomes" id="UP000033664"/>
    </source>
</evidence>
<feature type="signal peptide" evidence="2">
    <location>
        <begin position="1"/>
        <end position="19"/>
    </location>
</feature>
<dbReference type="GO" id="GO:0009252">
    <property type="term" value="P:peptidoglycan biosynthetic process"/>
    <property type="evidence" value="ECO:0007669"/>
    <property type="project" value="TreeGrafter"/>
</dbReference>
<keyword evidence="2" id="KW-0732">Signal</keyword>
<feature type="chain" id="PRO_5002474199" evidence="2">
    <location>
        <begin position="20"/>
        <end position="637"/>
    </location>
</feature>
<dbReference type="CDD" id="cd06339">
    <property type="entry name" value="PBP1_YraM_LppC_lipoprotein-like"/>
    <property type="match status" value="1"/>
</dbReference>
<comment type="caution">
    <text evidence="3">The sequence shown here is derived from an EMBL/GenBank/DDBJ whole genome shotgun (WGS) entry which is preliminary data.</text>
</comment>
<reference evidence="3 4" key="1">
    <citation type="journal article" date="2015" name="BMC Genomics">
        <title>Genome mining reveals unlocked bioactive potential of marine Gram-negative bacteria.</title>
        <authorList>
            <person name="Machado H."/>
            <person name="Sonnenschein E.C."/>
            <person name="Melchiorsen J."/>
            <person name="Gram L."/>
        </authorList>
    </citation>
    <scope>NUCLEOTIDE SEQUENCE [LARGE SCALE GENOMIC DNA]</scope>
    <source>
        <strain evidence="3 4">S3137</strain>
    </source>
</reference>
<dbReference type="OrthoDB" id="6708821at2"/>
<dbReference type="PROSITE" id="PS51257">
    <property type="entry name" value="PROKAR_LIPOPROTEIN"/>
    <property type="match status" value="1"/>
</dbReference>
<accession>A0A0F4PHV0</accession>
<dbReference type="GO" id="GO:0031241">
    <property type="term" value="C:periplasmic side of cell outer membrane"/>
    <property type="evidence" value="ECO:0007669"/>
    <property type="project" value="TreeGrafter"/>
</dbReference>
<dbReference type="AlphaFoldDB" id="A0A0F4PHV0"/>
<sequence length="637" mass="72414">MRLKSIAFMLLLSGLSACSTTQKPQESENLTTNVSEPEPIQTLSAQQLYQQAQNSEGATRVQLLNRTQNQAINEQNWSLLLQASDTLLRSHPEQQIQAVLLKSYAQAQMGEPQRALQTSRSVQSQLQTPEHFYWHQLVQGTAYMRMQMPQQSAPFLLRASETANRYQIEASQLNPILWRSLQSLSPQQLTKYDSGSAIAKGWVQLAKIKQLYLGSPVELHQASNNWQRRYPGHPASFALDEKVAELMKVEPYNATKLAVILPLSGANKGLGEAVKSGVLAALDNYQFEDIYFIDANLENQQLTQQLNDKQIDFAVGPLLKSNINRFEQHNLLEGIPSIYLNRSDIERQSLQHYYFALAPEHELDQALAHFMAKGFEKPLILAPNERSGQRLSEHFSSQWQRYNEQPPLVGLFDDNKEMEKVITELLEVDDSEARIDAIEGIFKRNVKSETRSRRDIDVVYLLANATQTRLLKPYLDVNVSTFVERIPLYASSKSHSTRIDSTDKRDLNGLYFTELPWMLPTKGLANLNTRQLRERFDSLWPDVADIEQRLFAMGYDAISLIPQLRQLSMLPGKSQTGLTGELSVISNGEIVRHLAWARYQSRSINKVSLEHLDPTPLFMKKQFEESSNVMAPESVAQ</sequence>
<dbReference type="SUPFAM" id="SSF53822">
    <property type="entry name" value="Periplasmic binding protein-like I"/>
    <property type="match status" value="1"/>
</dbReference>
<dbReference type="eggNOG" id="COG3107">
    <property type="taxonomic scope" value="Bacteria"/>
</dbReference>
<dbReference type="InterPro" id="IPR028082">
    <property type="entry name" value="Peripla_BP_I"/>
</dbReference>
<dbReference type="PATRIC" id="fig|151081.8.peg.3408"/>
<keyword evidence="3" id="KW-0449">Lipoprotein</keyword>
<dbReference type="Gene3D" id="3.40.50.2300">
    <property type="match status" value="2"/>
</dbReference>
<dbReference type="EMBL" id="JXXZ01000010">
    <property type="protein sequence ID" value="KJY98761.1"/>
    <property type="molecule type" value="Genomic_DNA"/>
</dbReference>
<dbReference type="InterPro" id="IPR007443">
    <property type="entry name" value="LpoA"/>
</dbReference>
<protein>
    <submittedName>
        <fullName evidence="3">LppC lipoprotein</fullName>
    </submittedName>
</protein>
<evidence type="ECO:0000313" key="3">
    <source>
        <dbReference type="EMBL" id="KJY98761.1"/>
    </source>
</evidence>
<dbReference type="Proteomes" id="UP000033664">
    <property type="component" value="Unassembled WGS sequence"/>
</dbReference>
<dbReference type="PANTHER" id="PTHR38038:SF1">
    <property type="entry name" value="PENICILLIN-BINDING PROTEIN ACTIVATOR LPOA"/>
    <property type="match status" value="1"/>
</dbReference>
<dbReference type="GO" id="GO:0030234">
    <property type="term" value="F:enzyme regulator activity"/>
    <property type="evidence" value="ECO:0007669"/>
    <property type="project" value="TreeGrafter"/>
</dbReference>
<evidence type="ECO:0000256" key="2">
    <source>
        <dbReference type="SAM" id="SignalP"/>
    </source>
</evidence>
<dbReference type="PANTHER" id="PTHR38038">
    <property type="entry name" value="PENICILLIN-BINDING PROTEIN ACTIVATOR LPOA"/>
    <property type="match status" value="1"/>
</dbReference>
<dbReference type="Pfam" id="PF04348">
    <property type="entry name" value="LppC"/>
    <property type="match status" value="1"/>
</dbReference>
<organism evidence="3 4">
    <name type="scientific">Pseudoalteromonas ruthenica</name>
    <dbReference type="NCBI Taxonomy" id="151081"/>
    <lineage>
        <taxon>Bacteria</taxon>
        <taxon>Pseudomonadati</taxon>
        <taxon>Pseudomonadota</taxon>
        <taxon>Gammaproteobacteria</taxon>
        <taxon>Alteromonadales</taxon>
        <taxon>Pseudoalteromonadaceae</taxon>
        <taxon>Pseudoalteromonas</taxon>
    </lineage>
</organism>
<keyword evidence="4" id="KW-1185">Reference proteome</keyword>
<gene>
    <name evidence="3" type="ORF">TW72_13690</name>
</gene>